<dbReference type="SUPFAM" id="SSF49764">
    <property type="entry name" value="HSP20-like chaperones"/>
    <property type="match status" value="1"/>
</dbReference>
<feature type="domain" description="SHSP" evidence="4">
    <location>
        <begin position="62"/>
        <end position="179"/>
    </location>
</feature>
<protein>
    <recommendedName>
        <fullName evidence="4">SHSP domain-containing protein</fullName>
    </recommendedName>
</protein>
<dbReference type="InterPro" id="IPR008978">
    <property type="entry name" value="HSP20-like_chaperone"/>
</dbReference>
<accession>A0ABD1I0D3</accession>
<dbReference type="Gene3D" id="2.60.40.790">
    <property type="match status" value="1"/>
</dbReference>
<evidence type="ECO:0000256" key="1">
    <source>
        <dbReference type="ARBA" id="ARBA00023016"/>
    </source>
</evidence>
<evidence type="ECO:0000256" key="2">
    <source>
        <dbReference type="PROSITE-ProRule" id="PRU00285"/>
    </source>
</evidence>
<dbReference type="PANTHER" id="PTHR11527">
    <property type="entry name" value="HEAT-SHOCK PROTEIN 20 FAMILY MEMBER"/>
    <property type="match status" value="1"/>
</dbReference>
<evidence type="ECO:0000313" key="6">
    <source>
        <dbReference type="Proteomes" id="UP001567538"/>
    </source>
</evidence>
<reference evidence="5 6" key="1">
    <citation type="submission" date="2024-06" db="EMBL/GenBank/DDBJ databases">
        <title>A chromosome level genome sequence of Diviner's sage (Salvia divinorum).</title>
        <authorList>
            <person name="Ford S.A."/>
            <person name="Ro D.-K."/>
            <person name="Ness R.W."/>
            <person name="Phillips M.A."/>
        </authorList>
    </citation>
    <scope>NUCLEOTIDE SEQUENCE [LARGE SCALE GENOMIC DNA]</scope>
    <source>
        <strain evidence="5">SAF-2024a</strain>
        <tissue evidence="5">Leaf</tissue>
    </source>
</reference>
<dbReference type="PROSITE" id="PS01031">
    <property type="entry name" value="SHSP"/>
    <property type="match status" value="1"/>
</dbReference>
<dbReference type="EMBL" id="JBEAFC010000003">
    <property type="protein sequence ID" value="KAL1561524.1"/>
    <property type="molecule type" value="Genomic_DNA"/>
</dbReference>
<keyword evidence="6" id="KW-1185">Reference proteome</keyword>
<dbReference type="InterPro" id="IPR031107">
    <property type="entry name" value="Small_HSP"/>
</dbReference>
<gene>
    <name evidence="5" type="ORF">AAHA92_04216</name>
</gene>
<dbReference type="Proteomes" id="UP001567538">
    <property type="component" value="Unassembled WGS sequence"/>
</dbReference>
<dbReference type="Pfam" id="PF00011">
    <property type="entry name" value="HSP20"/>
    <property type="match status" value="1"/>
</dbReference>
<comment type="similarity">
    <text evidence="2 3">Belongs to the small heat shock protein (HSP20) family.</text>
</comment>
<evidence type="ECO:0000256" key="3">
    <source>
        <dbReference type="RuleBase" id="RU003616"/>
    </source>
</evidence>
<evidence type="ECO:0000313" key="5">
    <source>
        <dbReference type="EMBL" id="KAL1561524.1"/>
    </source>
</evidence>
<proteinExistence type="inferred from homology"/>
<sequence>MSSDIEAWEWEGGSFSKPFSSDPWDPWDYGGAKQGPAAAANVEWRETENAHIFRLDLPGQKQTSLIVINGRTLAFDVYDLETVFAAAGVRREDLKVDVEGEDGDFLRISGGGSVVKVEGGDDEGRRVERRSGSFSRRFRLPENADVEGMKCVLEDGVLTVEMGKKEVHHHPAVRYIHIA</sequence>
<name>A0ABD1I0D3_SALDI</name>
<organism evidence="5 6">
    <name type="scientific">Salvia divinorum</name>
    <name type="common">Maria pastora</name>
    <name type="synonym">Diviner's sage</name>
    <dbReference type="NCBI Taxonomy" id="28513"/>
    <lineage>
        <taxon>Eukaryota</taxon>
        <taxon>Viridiplantae</taxon>
        <taxon>Streptophyta</taxon>
        <taxon>Embryophyta</taxon>
        <taxon>Tracheophyta</taxon>
        <taxon>Spermatophyta</taxon>
        <taxon>Magnoliopsida</taxon>
        <taxon>eudicotyledons</taxon>
        <taxon>Gunneridae</taxon>
        <taxon>Pentapetalae</taxon>
        <taxon>asterids</taxon>
        <taxon>lamiids</taxon>
        <taxon>Lamiales</taxon>
        <taxon>Lamiaceae</taxon>
        <taxon>Nepetoideae</taxon>
        <taxon>Mentheae</taxon>
        <taxon>Salviinae</taxon>
        <taxon>Salvia</taxon>
        <taxon>Salvia subgen. Calosphace</taxon>
    </lineage>
</organism>
<evidence type="ECO:0000259" key="4">
    <source>
        <dbReference type="PROSITE" id="PS01031"/>
    </source>
</evidence>
<dbReference type="AlphaFoldDB" id="A0ABD1I0D3"/>
<keyword evidence="1" id="KW-0346">Stress response</keyword>
<comment type="caution">
    <text evidence="5">The sequence shown here is derived from an EMBL/GenBank/DDBJ whole genome shotgun (WGS) entry which is preliminary data.</text>
</comment>
<dbReference type="InterPro" id="IPR002068">
    <property type="entry name" value="A-crystallin/Hsp20_dom"/>
</dbReference>